<evidence type="ECO:0000313" key="2">
    <source>
        <dbReference type="Proteomes" id="UP000018896"/>
    </source>
</evidence>
<accession>W4QQJ6</accession>
<gene>
    <name evidence="1" type="ORF">JCM9157_1432</name>
</gene>
<dbReference type="AlphaFoldDB" id="W4QQJ6"/>
<comment type="caution">
    <text evidence="1">The sequence shown here is derived from an EMBL/GenBank/DDBJ whole genome shotgun (WGS) entry which is preliminary data.</text>
</comment>
<dbReference type="eggNOG" id="ENOG5030D3B">
    <property type="taxonomic scope" value="Bacteria"/>
</dbReference>
<proteinExistence type="predicted"/>
<protein>
    <submittedName>
        <fullName evidence="1">Uncharacterized protein</fullName>
    </submittedName>
</protein>
<organism evidence="1 2">
    <name type="scientific">Halalkalibacter akibai (strain ATCC 43226 / DSM 21942 / CIP 109018 / JCM 9157 / 1139)</name>
    <name type="common">Bacillus akibai</name>
    <dbReference type="NCBI Taxonomy" id="1236973"/>
    <lineage>
        <taxon>Bacteria</taxon>
        <taxon>Bacillati</taxon>
        <taxon>Bacillota</taxon>
        <taxon>Bacilli</taxon>
        <taxon>Bacillales</taxon>
        <taxon>Bacillaceae</taxon>
        <taxon>Halalkalibacter</taxon>
    </lineage>
</organism>
<dbReference type="RefSeq" id="WP_035663218.1">
    <property type="nucleotide sequence ID" value="NZ_BAUV01000007.1"/>
</dbReference>
<keyword evidence="2" id="KW-1185">Reference proteome</keyword>
<dbReference type="OrthoDB" id="2937190at2"/>
<dbReference type="Proteomes" id="UP000018896">
    <property type="component" value="Unassembled WGS sequence"/>
</dbReference>
<dbReference type="EMBL" id="BAUV01000007">
    <property type="protein sequence ID" value="GAE34380.1"/>
    <property type="molecule type" value="Genomic_DNA"/>
</dbReference>
<name>W4QQJ6_HALA3</name>
<evidence type="ECO:0000313" key="1">
    <source>
        <dbReference type="EMBL" id="GAE34380.1"/>
    </source>
</evidence>
<reference evidence="1 2" key="1">
    <citation type="journal article" date="2014" name="Genome Announc.">
        <title>Draft Genome Sequences of Three Alkaliphilic Bacillus Strains, Bacillus wakoensis JCM 9140T, Bacillus akibai JCM 9157T, and Bacillus hemicellulosilyticus JCM 9152T.</title>
        <authorList>
            <person name="Yuki M."/>
            <person name="Oshima K."/>
            <person name="Suda W."/>
            <person name="Oshida Y."/>
            <person name="Kitamura K."/>
            <person name="Iida T."/>
            <person name="Hattori M."/>
            <person name="Ohkuma M."/>
        </authorList>
    </citation>
    <scope>NUCLEOTIDE SEQUENCE [LARGE SCALE GENOMIC DNA]</scope>
    <source>
        <strain evidence="1 2">JCM 9157</strain>
    </source>
</reference>
<sequence>MTFEKGAEFKIAQVVKGHFNSAETLTIIREFGNTVQFTLGNGKGHGSMPIEHMKYLINKNELTVNKRSLLANETAEEKLG</sequence>
<dbReference type="STRING" id="1236973.JCM9157_1432"/>